<dbReference type="AlphaFoldDB" id="A0A1R2CXV5"/>
<accession>A0A1R2CXV5</accession>
<reference evidence="1 2" key="1">
    <citation type="submission" date="2016-11" db="EMBL/GenBank/DDBJ databases">
        <title>The macronuclear genome of Stentor coeruleus: a giant cell with tiny introns.</title>
        <authorList>
            <person name="Slabodnick M."/>
            <person name="Ruby J.G."/>
            <person name="Reiff S.B."/>
            <person name="Swart E.C."/>
            <person name="Gosai S."/>
            <person name="Prabakaran S."/>
            <person name="Witkowska E."/>
            <person name="Larue G.E."/>
            <person name="Fisher S."/>
            <person name="Freeman R.M."/>
            <person name="Gunawardena J."/>
            <person name="Chu W."/>
            <person name="Stover N.A."/>
            <person name="Gregory B.D."/>
            <person name="Nowacki M."/>
            <person name="Derisi J."/>
            <person name="Roy S.W."/>
            <person name="Marshall W.F."/>
            <person name="Sood P."/>
        </authorList>
    </citation>
    <scope>NUCLEOTIDE SEQUENCE [LARGE SCALE GENOMIC DNA]</scope>
    <source>
        <strain evidence="1">WM001</strain>
    </source>
</reference>
<organism evidence="1 2">
    <name type="scientific">Stentor coeruleus</name>
    <dbReference type="NCBI Taxonomy" id="5963"/>
    <lineage>
        <taxon>Eukaryota</taxon>
        <taxon>Sar</taxon>
        <taxon>Alveolata</taxon>
        <taxon>Ciliophora</taxon>
        <taxon>Postciliodesmatophora</taxon>
        <taxon>Heterotrichea</taxon>
        <taxon>Heterotrichida</taxon>
        <taxon>Stentoridae</taxon>
        <taxon>Stentor</taxon>
    </lineage>
</organism>
<evidence type="ECO:0000313" key="1">
    <source>
        <dbReference type="EMBL" id="OMJ93810.1"/>
    </source>
</evidence>
<dbReference type="Proteomes" id="UP000187209">
    <property type="component" value="Unassembled WGS sequence"/>
</dbReference>
<protein>
    <submittedName>
        <fullName evidence="1">Uncharacterized protein</fullName>
    </submittedName>
</protein>
<keyword evidence="2" id="KW-1185">Reference proteome</keyword>
<evidence type="ECO:0000313" key="2">
    <source>
        <dbReference type="Proteomes" id="UP000187209"/>
    </source>
</evidence>
<dbReference type="EMBL" id="MPUH01000036">
    <property type="protein sequence ID" value="OMJ93810.1"/>
    <property type="molecule type" value="Genomic_DNA"/>
</dbReference>
<name>A0A1R2CXV5_9CILI</name>
<comment type="caution">
    <text evidence="1">The sequence shown here is derived from an EMBL/GenBank/DDBJ whole genome shotgun (WGS) entry which is preliminary data.</text>
</comment>
<gene>
    <name evidence="1" type="ORF">SteCoe_3133</name>
</gene>
<sequence length="309" mass="35239">MQGDTRTNGIDFEPIDDQRSRCSICQKTIYKLLQKAHANSHSNIIPAKQITKVAAVPSDDKPQIKGVKKTSLQFEDLTAFDNTLKKPTLQFDDIPLHDSNIKKPTLEFSDIPIHDSNIKKPTLEFSDIPIHDLIPKKISTTGEKAPQDMINKKPVLSFGDISYEQVAKKVSNNYSEIGYSDNGIKRVGMQIDEGQKPAERDQNEAFMKTFSNSEGKNAECANKLMSFEKMLKESSVQERIVLPQKKIMERPSLSPALQKKKKISTFSFYIKKSKQCEYYFERMSNINTHTIYILTLRAMRIWKKASEIA</sequence>
<proteinExistence type="predicted"/>